<dbReference type="Proteomes" id="UP000007266">
    <property type="component" value="Linkage group 8"/>
</dbReference>
<gene>
    <name evidence="3" type="primary">AUGUSTUS-3.0.2_05621</name>
    <name evidence="3" type="ORF">TcasGA2_TC005621</name>
</gene>
<dbReference type="STRING" id="7070.D6WX70"/>
<dbReference type="EMBL" id="KQ971361">
    <property type="protein sequence ID" value="EFA08032.1"/>
    <property type="molecule type" value="Genomic_DNA"/>
</dbReference>
<reference evidence="3 4" key="1">
    <citation type="journal article" date="2008" name="Nature">
        <title>The genome of the model beetle and pest Tribolium castaneum.</title>
        <authorList>
            <consortium name="Tribolium Genome Sequencing Consortium"/>
            <person name="Richards S."/>
            <person name="Gibbs R.A."/>
            <person name="Weinstock G.M."/>
            <person name="Brown S.J."/>
            <person name="Denell R."/>
            <person name="Beeman R.W."/>
            <person name="Gibbs R."/>
            <person name="Beeman R.W."/>
            <person name="Brown S.J."/>
            <person name="Bucher G."/>
            <person name="Friedrich M."/>
            <person name="Grimmelikhuijzen C.J."/>
            <person name="Klingler M."/>
            <person name="Lorenzen M."/>
            <person name="Richards S."/>
            <person name="Roth S."/>
            <person name="Schroder R."/>
            <person name="Tautz D."/>
            <person name="Zdobnov E.M."/>
            <person name="Muzny D."/>
            <person name="Gibbs R.A."/>
            <person name="Weinstock G.M."/>
            <person name="Attaway T."/>
            <person name="Bell S."/>
            <person name="Buhay C.J."/>
            <person name="Chandrabose M.N."/>
            <person name="Chavez D."/>
            <person name="Clerk-Blankenburg K.P."/>
            <person name="Cree A."/>
            <person name="Dao M."/>
            <person name="Davis C."/>
            <person name="Chacko J."/>
            <person name="Dinh H."/>
            <person name="Dugan-Rocha S."/>
            <person name="Fowler G."/>
            <person name="Garner T.T."/>
            <person name="Garnes J."/>
            <person name="Gnirke A."/>
            <person name="Hawes A."/>
            <person name="Hernandez J."/>
            <person name="Hines S."/>
            <person name="Holder M."/>
            <person name="Hume J."/>
            <person name="Jhangiani S.N."/>
            <person name="Joshi V."/>
            <person name="Khan Z.M."/>
            <person name="Jackson L."/>
            <person name="Kovar C."/>
            <person name="Kowis A."/>
            <person name="Lee S."/>
            <person name="Lewis L.R."/>
            <person name="Margolis J."/>
            <person name="Morgan M."/>
            <person name="Nazareth L.V."/>
            <person name="Nguyen N."/>
            <person name="Okwuonu G."/>
            <person name="Parker D."/>
            <person name="Richards S."/>
            <person name="Ruiz S.J."/>
            <person name="Santibanez J."/>
            <person name="Savard J."/>
            <person name="Scherer S.E."/>
            <person name="Schneider B."/>
            <person name="Sodergren E."/>
            <person name="Tautz D."/>
            <person name="Vattahil S."/>
            <person name="Villasana D."/>
            <person name="White C.S."/>
            <person name="Wright R."/>
            <person name="Park Y."/>
            <person name="Beeman R.W."/>
            <person name="Lord J."/>
            <person name="Oppert B."/>
            <person name="Lorenzen M."/>
            <person name="Brown S."/>
            <person name="Wang L."/>
            <person name="Savard J."/>
            <person name="Tautz D."/>
            <person name="Richards S."/>
            <person name="Weinstock G."/>
            <person name="Gibbs R.A."/>
            <person name="Liu Y."/>
            <person name="Worley K."/>
            <person name="Weinstock G."/>
            <person name="Elsik C.G."/>
            <person name="Reese J.T."/>
            <person name="Elhaik E."/>
            <person name="Landan G."/>
            <person name="Graur D."/>
            <person name="Arensburger P."/>
            <person name="Atkinson P."/>
            <person name="Beeman R.W."/>
            <person name="Beidler J."/>
            <person name="Brown S.J."/>
            <person name="Demuth J.P."/>
            <person name="Drury D.W."/>
            <person name="Du Y.Z."/>
            <person name="Fujiwara H."/>
            <person name="Lorenzen M."/>
            <person name="Maselli V."/>
            <person name="Osanai M."/>
            <person name="Park Y."/>
            <person name="Robertson H.M."/>
            <person name="Tu Z."/>
            <person name="Wang J.J."/>
            <person name="Wang S."/>
            <person name="Richards S."/>
            <person name="Song H."/>
            <person name="Zhang L."/>
            <person name="Sodergren E."/>
            <person name="Werner D."/>
            <person name="Stanke M."/>
            <person name="Morgenstern B."/>
            <person name="Solovyev V."/>
            <person name="Kosarev P."/>
            <person name="Brown G."/>
            <person name="Chen H.C."/>
            <person name="Ermolaeva O."/>
            <person name="Hlavina W."/>
            <person name="Kapustin Y."/>
            <person name="Kiryutin B."/>
            <person name="Kitts P."/>
            <person name="Maglott D."/>
            <person name="Pruitt K."/>
            <person name="Sapojnikov V."/>
            <person name="Souvorov A."/>
            <person name="Mackey A.J."/>
            <person name="Waterhouse R.M."/>
            <person name="Wyder S."/>
            <person name="Zdobnov E.M."/>
            <person name="Zdobnov E.M."/>
            <person name="Wyder S."/>
            <person name="Kriventseva E.V."/>
            <person name="Kadowaki T."/>
            <person name="Bork P."/>
            <person name="Aranda M."/>
            <person name="Bao R."/>
            <person name="Beermann A."/>
            <person name="Berns N."/>
            <person name="Bolognesi R."/>
            <person name="Bonneton F."/>
            <person name="Bopp D."/>
            <person name="Brown S.J."/>
            <person name="Bucher G."/>
            <person name="Butts T."/>
            <person name="Chaumot A."/>
            <person name="Denell R.E."/>
            <person name="Ferrier D.E."/>
            <person name="Friedrich M."/>
            <person name="Gordon C.M."/>
            <person name="Jindra M."/>
            <person name="Klingler M."/>
            <person name="Lan Q."/>
            <person name="Lattorff H.M."/>
            <person name="Laudet V."/>
            <person name="von Levetsow C."/>
            <person name="Liu Z."/>
            <person name="Lutz R."/>
            <person name="Lynch J.A."/>
            <person name="da Fonseca R.N."/>
            <person name="Posnien N."/>
            <person name="Reuter R."/>
            <person name="Roth S."/>
            <person name="Savard J."/>
            <person name="Schinko J.B."/>
            <person name="Schmitt C."/>
            <person name="Schoppmeier M."/>
            <person name="Schroder R."/>
            <person name="Shippy T.D."/>
            <person name="Simonnet F."/>
            <person name="Marques-Souza H."/>
            <person name="Tautz D."/>
            <person name="Tomoyasu Y."/>
            <person name="Trauner J."/>
            <person name="Van der Zee M."/>
            <person name="Vervoort M."/>
            <person name="Wittkopp N."/>
            <person name="Wimmer E.A."/>
            <person name="Yang X."/>
            <person name="Jones A.K."/>
            <person name="Sattelle D.B."/>
            <person name="Ebert P.R."/>
            <person name="Nelson D."/>
            <person name="Scott J.G."/>
            <person name="Beeman R.W."/>
            <person name="Muthukrishnan S."/>
            <person name="Kramer K.J."/>
            <person name="Arakane Y."/>
            <person name="Beeman R.W."/>
            <person name="Zhu Q."/>
            <person name="Hogenkamp D."/>
            <person name="Dixit R."/>
            <person name="Oppert B."/>
            <person name="Jiang H."/>
            <person name="Zou Z."/>
            <person name="Marshall J."/>
            <person name="Elpidina E."/>
            <person name="Vinokurov K."/>
            <person name="Oppert C."/>
            <person name="Zou Z."/>
            <person name="Evans J."/>
            <person name="Lu Z."/>
            <person name="Zhao P."/>
            <person name="Sumathipala N."/>
            <person name="Altincicek B."/>
            <person name="Vilcinskas A."/>
            <person name="Williams M."/>
            <person name="Hultmark D."/>
            <person name="Hetru C."/>
            <person name="Jiang H."/>
            <person name="Grimmelikhuijzen C.J."/>
            <person name="Hauser F."/>
            <person name="Cazzamali G."/>
            <person name="Williamson M."/>
            <person name="Park Y."/>
            <person name="Li B."/>
            <person name="Tanaka Y."/>
            <person name="Predel R."/>
            <person name="Neupert S."/>
            <person name="Schachtner J."/>
            <person name="Verleyen P."/>
            <person name="Raible F."/>
            <person name="Bork P."/>
            <person name="Friedrich M."/>
            <person name="Walden K.K."/>
            <person name="Robertson H.M."/>
            <person name="Angeli S."/>
            <person name="Foret S."/>
            <person name="Bucher G."/>
            <person name="Schuetz S."/>
            <person name="Maleszka R."/>
            <person name="Wimmer E.A."/>
            <person name="Beeman R.W."/>
            <person name="Lorenzen M."/>
            <person name="Tomoyasu Y."/>
            <person name="Miller S.C."/>
            <person name="Grossmann D."/>
            <person name="Bucher G."/>
        </authorList>
    </citation>
    <scope>NUCLEOTIDE SEQUENCE [LARGE SCALE GENOMIC DNA]</scope>
    <source>
        <strain evidence="3 4">Georgia GA2</strain>
    </source>
</reference>
<dbReference type="OrthoDB" id="6915407at2759"/>
<feature type="compositionally biased region" description="Low complexity" evidence="1">
    <location>
        <begin position="1301"/>
        <end position="1312"/>
    </location>
</feature>
<feature type="region of interest" description="Disordered" evidence="1">
    <location>
        <begin position="1411"/>
        <end position="1433"/>
    </location>
</feature>
<feature type="compositionally biased region" description="Polar residues" evidence="1">
    <location>
        <begin position="1254"/>
        <end position="1270"/>
    </location>
</feature>
<feature type="region of interest" description="Disordered" evidence="1">
    <location>
        <begin position="228"/>
        <end position="281"/>
    </location>
</feature>
<feature type="region of interest" description="Disordered" evidence="1">
    <location>
        <begin position="128"/>
        <end position="150"/>
    </location>
</feature>
<evidence type="ECO:0000256" key="1">
    <source>
        <dbReference type="SAM" id="MobiDB-lite"/>
    </source>
</evidence>
<feature type="region of interest" description="Disordered" evidence="1">
    <location>
        <begin position="553"/>
        <end position="572"/>
    </location>
</feature>
<dbReference type="InParanoid" id="D6WX70"/>
<sequence length="1518" mass="175938">MKLITVVIIGVFTVTSAIRVPPSWPKKQNLQHVQKFRTVRPSVGSEIGYRTRPHVTQTQHHKTNSRKKYQPRMQRHPNLERSAPKTEFKASASTNDWKPIFPAHLFQQELKNFKEPFIRETEHGKKSPLYKNYRDDKTHEPSYGTQSVKERHIHRETPKNEYDVVPDVPTRPIYPGEGQWAKKGIKHRPFISKHRFAKLEDDSEDERPEGYEVFEQNKKLFDRQKAQFRDTIDQFPRNHKLGAYRQPPEEEDKEAEDEEEEETEDYDEEEEEEQDRGFVPMKLYTQVRRSESAEHLPRLVEDPRLREVIKDSKIQTVYTEEGYEDIAYDHAGHEKTAEQDEGFAEFDKEIEKEKQRRKDKEESGDSETAGSQHKTVNKPVKMKKDNFMKTEQIQTASLKDQAGGNTELEILSEIKVLASPENGTKTHKYVKIVPKMYKYDRINDTRPEMVSMESVVREHFRRRFKRYTNDYPKIEVDTAFIDKIKHDIPKPLIVRVKPKYPYYNNKAINPDSPLRYAEDLDNIPKKTEDEFAFYNQADKIQCEEVQSNVDPIPARVKNTNDDPDNADETSGVQELPQTPRLRNLGDKIDCFKVKYFGENPLDSPFFKEKDIGPVVPLFNIFSKVTSIDVKPNEIPVEEKRSYSSKISVRKELTQDDNHLGVNILSDVIGQFEKVTTPKPEMENQTEAATISIITTPKYTIDLKPKHIYHQIELLDHLPYQEKIDTGVTSTVFPLNHRQSKSIEEVSGVSDGTVNTSEETAPESQALRKRRRRLKPRPSLQRRKRPYHHVFDINRFIPTHTYNHLNRIIRTSTVVPKRSVKSEVHYKNEIKPDEQLNVFADVINNIKNSSRDPQQIAASSSSRIGVKLNVVENYQKITDENEDSDGFYSSTTTVAPRGTIKYSSYRHKDELADQYENLELLKVNRKLTTTTTSEPFFGNTRIATEEEDESEDSTDKVVGLMPPDPSRYKTIFSPRVVEEVKMNTFLVVGMKPPSPKQKVYVYSDFKARPHGKRKHSYLRRGKRSAQRPAYSEVVRNRNKPIDVEDDTEVKVEEDDDYVPHRPKHYHYDEKTGRIVYDKVATEAPEEEYIEVTEAPLPKPTRRNSVTTPKFEEYTGPSFVDFVKKLKSDPKYQEITDPPTTEKRAEDATTPTTTAKAVSTDPPEFLSILAKVRSDSGYKPIEDEKAKAKTTTTEAPEEEEQESQIENVQNSPGGQISGSNYQIFDITEYLPKVKTYSPRTSIDYSKYKTIERANPPTRNNPDQDPEKQTSQVPIMEDRKSEEEAEINPVMSESKHEDVEPKTTTEVSLSTTTTRKVVRTRTRGSRRPAQRATTQVPVSTTITEPPQVHHDKPRRTFPRRQRTRIRVPKPTTETETQETVTVKVIRRRHQSPPETSNKTVVSRKIDNVEVFQEYDKTHKHGGNYRRENDGSETKKTHNVRRLTDIVQKPAAFYTDPKLPKKVNQLMEVKIDDAEVAEEGEENRNEDGGDYDFEGSEEKTTTTKKPFFVKDPSKRLYYYAPI</sequence>
<proteinExistence type="predicted"/>
<feature type="region of interest" description="Disordered" evidence="1">
    <location>
        <begin position="743"/>
        <end position="784"/>
    </location>
</feature>
<keyword evidence="2" id="KW-0732">Signal</keyword>
<feature type="compositionally biased region" description="Basic and acidic residues" evidence="1">
    <location>
        <begin position="328"/>
        <end position="338"/>
    </location>
</feature>
<evidence type="ECO:0000313" key="4">
    <source>
        <dbReference type="Proteomes" id="UP000007266"/>
    </source>
</evidence>
<dbReference type="HOGENOM" id="CLU_247890_0_0_1"/>
<feature type="signal peptide" evidence="2">
    <location>
        <begin position="1"/>
        <end position="17"/>
    </location>
</feature>
<feature type="chain" id="PRO_5003090008" evidence="2">
    <location>
        <begin position="18"/>
        <end position="1518"/>
    </location>
</feature>
<keyword evidence="4" id="KW-1185">Reference proteome</keyword>
<dbReference type="KEGG" id="tca:103314057"/>
<feature type="compositionally biased region" description="Polar residues" evidence="1">
    <location>
        <begin position="1202"/>
        <end position="1217"/>
    </location>
</feature>
<feature type="compositionally biased region" description="Basic and acidic residues" evidence="1">
    <location>
        <begin position="1128"/>
        <end position="1145"/>
    </location>
</feature>
<organism evidence="3 4">
    <name type="scientific">Tribolium castaneum</name>
    <name type="common">Red flour beetle</name>
    <dbReference type="NCBI Taxonomy" id="7070"/>
    <lineage>
        <taxon>Eukaryota</taxon>
        <taxon>Metazoa</taxon>
        <taxon>Ecdysozoa</taxon>
        <taxon>Arthropoda</taxon>
        <taxon>Hexapoda</taxon>
        <taxon>Insecta</taxon>
        <taxon>Pterygota</taxon>
        <taxon>Neoptera</taxon>
        <taxon>Endopterygota</taxon>
        <taxon>Coleoptera</taxon>
        <taxon>Polyphaga</taxon>
        <taxon>Cucujiformia</taxon>
        <taxon>Tenebrionidae</taxon>
        <taxon>Tenebrionidae incertae sedis</taxon>
        <taxon>Tribolium</taxon>
    </lineage>
</organism>
<feature type="compositionally biased region" description="Basic and acidic residues" evidence="1">
    <location>
        <begin position="1290"/>
        <end position="1300"/>
    </location>
</feature>
<feature type="compositionally biased region" description="Low complexity" evidence="1">
    <location>
        <begin position="1365"/>
        <end position="1376"/>
    </location>
</feature>
<feature type="region of interest" description="Disordered" evidence="1">
    <location>
        <begin position="1128"/>
        <end position="1217"/>
    </location>
</feature>
<feature type="compositionally biased region" description="Polar residues" evidence="1">
    <location>
        <begin position="1328"/>
        <end position="1341"/>
    </location>
</feature>
<feature type="compositionally biased region" description="Basic residues" evidence="1">
    <location>
        <begin position="766"/>
        <end position="784"/>
    </location>
</feature>
<feature type="compositionally biased region" description="Basic and acidic residues" evidence="1">
    <location>
        <begin position="345"/>
        <end position="363"/>
    </location>
</feature>
<feature type="compositionally biased region" description="Basic and acidic residues" evidence="1">
    <location>
        <begin position="1170"/>
        <end position="1185"/>
    </location>
</feature>
<feature type="region of interest" description="Disordered" evidence="1">
    <location>
        <begin position="1010"/>
        <end position="1029"/>
    </location>
</feature>
<accession>D6WX70</accession>
<dbReference type="eggNOG" id="ENOG502S7QW">
    <property type="taxonomic scope" value="Eukaryota"/>
</dbReference>
<feature type="compositionally biased region" description="Basic residues" evidence="1">
    <location>
        <begin position="1348"/>
        <end position="1364"/>
    </location>
</feature>
<feature type="compositionally biased region" description="Low complexity" evidence="1">
    <location>
        <begin position="1146"/>
        <end position="1158"/>
    </location>
</feature>
<feature type="compositionally biased region" description="Basic and acidic residues" evidence="1">
    <location>
        <begin position="1421"/>
        <end position="1432"/>
    </location>
</feature>
<evidence type="ECO:0000256" key="2">
    <source>
        <dbReference type="SAM" id="SignalP"/>
    </source>
</evidence>
<feature type="region of interest" description="Disordered" evidence="1">
    <location>
        <begin position="328"/>
        <end position="385"/>
    </location>
</feature>
<feature type="region of interest" description="Disordered" evidence="1">
    <location>
        <begin position="51"/>
        <end position="79"/>
    </location>
</feature>
<feature type="compositionally biased region" description="Acidic residues" evidence="1">
    <location>
        <begin position="249"/>
        <end position="274"/>
    </location>
</feature>
<feature type="compositionally biased region" description="Basic residues" evidence="1">
    <location>
        <begin position="1313"/>
        <end position="1326"/>
    </location>
</feature>
<feature type="compositionally biased region" description="Polar residues" evidence="1">
    <location>
        <begin position="749"/>
        <end position="762"/>
    </location>
</feature>
<evidence type="ECO:0000313" key="3">
    <source>
        <dbReference type="EMBL" id="EFA08032.1"/>
    </source>
</evidence>
<feature type="compositionally biased region" description="Basic residues" evidence="1">
    <location>
        <begin position="59"/>
        <end position="75"/>
    </location>
</feature>
<feature type="region of interest" description="Disordered" evidence="1">
    <location>
        <begin position="1469"/>
        <end position="1502"/>
    </location>
</feature>
<name>D6WX70_TRICA</name>
<protein>
    <submittedName>
        <fullName evidence="3">Uncharacterized protein</fullName>
    </submittedName>
</protein>
<feature type="compositionally biased region" description="Basic residues" evidence="1">
    <location>
        <begin position="1010"/>
        <end position="1024"/>
    </location>
</feature>
<dbReference type="PhylomeDB" id="D6WX70"/>
<reference evidence="3 4" key="2">
    <citation type="journal article" date="2010" name="Nucleic Acids Res.">
        <title>BeetleBase in 2010: revisions to provide comprehensive genomic information for Tribolium castaneum.</title>
        <authorList>
            <person name="Kim H.S."/>
            <person name="Murphy T."/>
            <person name="Xia J."/>
            <person name="Caragea D."/>
            <person name="Park Y."/>
            <person name="Beeman R.W."/>
            <person name="Lorenzen M.D."/>
            <person name="Butcher S."/>
            <person name="Manak J.R."/>
            <person name="Brown S.J."/>
        </authorList>
    </citation>
    <scope>GENOME REANNOTATION</scope>
    <source>
        <strain evidence="3 4">Georgia GA2</strain>
    </source>
</reference>
<feature type="region of interest" description="Disordered" evidence="1">
    <location>
        <begin position="1230"/>
        <end position="1376"/>
    </location>
</feature>